<dbReference type="SMART" id="SM00342">
    <property type="entry name" value="HTH_ARAC"/>
    <property type="match status" value="1"/>
</dbReference>
<keyword evidence="3" id="KW-0804">Transcription</keyword>
<dbReference type="PANTHER" id="PTHR47894:SF4">
    <property type="entry name" value="HTH-TYPE TRANSCRIPTIONAL REGULATOR GADX"/>
    <property type="match status" value="1"/>
</dbReference>
<feature type="domain" description="HTH araC/xylS-type" evidence="4">
    <location>
        <begin position="233"/>
        <end position="336"/>
    </location>
</feature>
<evidence type="ECO:0000313" key="6">
    <source>
        <dbReference type="Proteomes" id="UP000706580"/>
    </source>
</evidence>
<dbReference type="PANTHER" id="PTHR47894">
    <property type="entry name" value="HTH-TYPE TRANSCRIPTIONAL REGULATOR GADX"/>
    <property type="match status" value="1"/>
</dbReference>
<dbReference type="EMBL" id="JADMNK010000010">
    <property type="protein sequence ID" value="MBZ0059552.1"/>
    <property type="molecule type" value="Genomic_DNA"/>
</dbReference>
<reference evidence="5 6" key="1">
    <citation type="submission" date="2020-11" db="EMBL/GenBank/DDBJ databases">
        <title>Draft Genome of Enterobacter sp. strain EMC7.</title>
        <authorList>
            <person name="Barman P."/>
            <person name="Sinha S."/>
            <person name="Sen S."/>
            <person name="Chakraborty R."/>
        </authorList>
    </citation>
    <scope>NUCLEOTIDE SEQUENCE [LARGE SCALE GENOMIC DNA]</scope>
    <source>
        <strain evidence="5 6">EMC7</strain>
    </source>
</reference>
<keyword evidence="2" id="KW-0238">DNA-binding</keyword>
<evidence type="ECO:0000313" key="5">
    <source>
        <dbReference type="EMBL" id="MBZ0059552.1"/>
    </source>
</evidence>
<dbReference type="RefSeq" id="WP_223075229.1">
    <property type="nucleotide sequence ID" value="NZ_JADMNK010000010.1"/>
</dbReference>
<evidence type="ECO:0000256" key="1">
    <source>
        <dbReference type="ARBA" id="ARBA00023015"/>
    </source>
</evidence>
<gene>
    <name evidence="5" type="ORF">ITX56_17435</name>
</gene>
<dbReference type="Gene3D" id="1.10.10.60">
    <property type="entry name" value="Homeodomain-like"/>
    <property type="match status" value="1"/>
</dbReference>
<comment type="caution">
    <text evidence="5">The sequence shown here is derived from an EMBL/GenBank/DDBJ whole genome shotgun (WGS) entry which is preliminary data.</text>
</comment>
<dbReference type="PROSITE" id="PS00041">
    <property type="entry name" value="HTH_ARAC_FAMILY_1"/>
    <property type="match status" value="1"/>
</dbReference>
<accession>A0ABS7RZ53</accession>
<dbReference type="InterPro" id="IPR018062">
    <property type="entry name" value="HTH_AraC-typ_CS"/>
</dbReference>
<dbReference type="Pfam" id="PF12833">
    <property type="entry name" value="HTH_18"/>
    <property type="match status" value="1"/>
</dbReference>
<dbReference type="PROSITE" id="PS01124">
    <property type="entry name" value="HTH_ARAC_FAMILY_2"/>
    <property type="match status" value="1"/>
</dbReference>
<keyword evidence="6" id="KW-1185">Reference proteome</keyword>
<dbReference type="InterPro" id="IPR018060">
    <property type="entry name" value="HTH_AraC"/>
</dbReference>
<proteinExistence type="predicted"/>
<dbReference type="Proteomes" id="UP000706580">
    <property type="component" value="Unassembled WGS sequence"/>
</dbReference>
<evidence type="ECO:0000256" key="2">
    <source>
        <dbReference type="ARBA" id="ARBA00023125"/>
    </source>
</evidence>
<dbReference type="SUPFAM" id="SSF46689">
    <property type="entry name" value="Homeodomain-like"/>
    <property type="match status" value="1"/>
</dbReference>
<sequence length="342" mass="39074">MSTLIYRKSLDNLHSNGINTCNLLSSIGLSTYEMKNPHGRITEQFHYQLMEKVSDVNKVVFGSTIPEDVYLNSVELSHSMFPEFIGLCLNETTPEAALQRFAESRFLMGNCDDLIIETGTSHTRIKYHNNAPRKINNPSAMFNLILIGGIIKSYCPAIRMQMQLTDSVIQHHSLLSDLFNSCCQLQQENNAIIIENHYLTIENEKFNALLNRLQINHIDALKNKLFSEPPLTASVNALIEQCYRAGKELSAGIIMEEICQNLRISRWTLNRRLQGESVTFSQLLAQKQLAISMRLLRQSRLSIQEISERLGFSSHSVYSRFFKQHTRITPMQYRDRGGGPMD</sequence>
<protein>
    <submittedName>
        <fullName evidence="5">Helix-turn-helix transcriptional regulator</fullName>
    </submittedName>
</protein>
<keyword evidence="1" id="KW-0805">Transcription regulation</keyword>
<organism evidence="5 6">
    <name type="scientific">Leclercia barmai</name>
    <dbReference type="NCBI Taxonomy" id="2785629"/>
    <lineage>
        <taxon>Bacteria</taxon>
        <taxon>Pseudomonadati</taxon>
        <taxon>Pseudomonadota</taxon>
        <taxon>Gammaproteobacteria</taxon>
        <taxon>Enterobacterales</taxon>
        <taxon>Enterobacteriaceae</taxon>
        <taxon>Leclercia</taxon>
    </lineage>
</organism>
<evidence type="ECO:0000259" key="4">
    <source>
        <dbReference type="PROSITE" id="PS01124"/>
    </source>
</evidence>
<dbReference type="InterPro" id="IPR009057">
    <property type="entry name" value="Homeodomain-like_sf"/>
</dbReference>
<evidence type="ECO:0000256" key="3">
    <source>
        <dbReference type="ARBA" id="ARBA00023163"/>
    </source>
</evidence>
<name>A0ABS7RZ53_9ENTR</name>